<dbReference type="Gene3D" id="1.25.10.10">
    <property type="entry name" value="Leucine-rich Repeat Variant"/>
    <property type="match status" value="1"/>
</dbReference>
<accession>A0A834VCK5</accession>
<reference evidence="3" key="3">
    <citation type="submission" date="2022-06" db="UniProtKB">
        <authorList>
            <consortium name="EnsemblMetazoa"/>
        </authorList>
    </citation>
    <scope>IDENTIFICATION</scope>
</reference>
<dbReference type="OrthoDB" id="6485143at2759"/>
<organism evidence="2">
    <name type="scientific">Sarcoptes scabiei</name>
    <name type="common">Itch mite</name>
    <name type="synonym">Acarus scabiei</name>
    <dbReference type="NCBI Taxonomy" id="52283"/>
    <lineage>
        <taxon>Eukaryota</taxon>
        <taxon>Metazoa</taxon>
        <taxon>Ecdysozoa</taxon>
        <taxon>Arthropoda</taxon>
        <taxon>Chelicerata</taxon>
        <taxon>Arachnida</taxon>
        <taxon>Acari</taxon>
        <taxon>Acariformes</taxon>
        <taxon>Sarcoptiformes</taxon>
        <taxon>Astigmata</taxon>
        <taxon>Psoroptidia</taxon>
        <taxon>Sarcoptoidea</taxon>
        <taxon>Sarcoptidae</taxon>
        <taxon>Sarcoptinae</taxon>
        <taxon>Sarcoptes</taxon>
    </lineage>
</organism>
<dbReference type="Pfam" id="PF08569">
    <property type="entry name" value="Mo25"/>
    <property type="match status" value="1"/>
</dbReference>
<evidence type="ECO:0000313" key="3">
    <source>
        <dbReference type="EnsemblMetazoa" id="KAF7490334.1"/>
    </source>
</evidence>
<name>A0A834VCK5_SARSC</name>
<comment type="similarity">
    <text evidence="1">Belongs to the Mo25 family.</text>
</comment>
<dbReference type="Proteomes" id="UP000070412">
    <property type="component" value="Unassembled WGS sequence"/>
</dbReference>
<sequence length="492" mass="59560">MNPYDPFDLHHHYHHHRYYYGDGKRPKQIVTKIRLELFRLLRSNNNHRYRRLDGYGHSDCHDLEKFQSTNDSKDIDTDDLDVLDSRSKFYDAIERRSVDRSKIVNTTIENNLNEIDENDAIDLERDHRYRIEMNLSYLLDLLRIYLCGNFYYGSLREVQNEEENRFVLEREILDKNLYGYFIFNLEQFDRKILQNFSIISNHLMMKYSYRTRKPLIERLRTKDSILIERLFYLLLHRPDVAYFVSKILTTIIKQKSLAFKLIDMNLASFDDAYNQNQFDADNQRSRFNYNEPIYLDLLRALPRINDFNHLVQLLKIIEKIFLIHIELANYVFNRDLYELIEIFNNLIQSKCYYLRLLSLRLFGKLLQNRSLQKLIQFYTKNLTYFELIFTRINDADRFNRREEFATIFEILRLFLLNPLADSNLEMKQFLQANYMQLHRIILKAQQIRSYTDLALFQPEYQDVIHRLNKLTDQINSSDGVNDQDDDLETLIL</sequence>
<dbReference type="InterPro" id="IPR013878">
    <property type="entry name" value="Mo25"/>
</dbReference>
<dbReference type="InterPro" id="IPR011989">
    <property type="entry name" value="ARM-like"/>
</dbReference>
<evidence type="ECO:0000313" key="4">
    <source>
        <dbReference type="Proteomes" id="UP000070412"/>
    </source>
</evidence>
<evidence type="ECO:0000256" key="1">
    <source>
        <dbReference type="ARBA" id="ARBA00011012"/>
    </source>
</evidence>
<keyword evidence="4" id="KW-1185">Reference proteome</keyword>
<dbReference type="EMBL" id="WVUK01000062">
    <property type="protein sequence ID" value="KAF7490334.1"/>
    <property type="molecule type" value="Genomic_DNA"/>
</dbReference>
<dbReference type="AlphaFoldDB" id="A0A834VCK5"/>
<gene>
    <name evidence="2" type="ORF">SSS_469</name>
</gene>
<dbReference type="SUPFAM" id="SSF48371">
    <property type="entry name" value="ARM repeat"/>
    <property type="match status" value="1"/>
</dbReference>
<dbReference type="InterPro" id="IPR016024">
    <property type="entry name" value="ARM-type_fold"/>
</dbReference>
<protein>
    <submittedName>
        <fullName evidence="2 3">Uncharacterized protein</fullName>
    </submittedName>
</protein>
<dbReference type="EnsemblMetazoa" id="SSS_469s_mrna">
    <property type="protein sequence ID" value="KAF7490334.1"/>
    <property type="gene ID" value="SSS_469"/>
</dbReference>
<reference evidence="2" key="2">
    <citation type="submission" date="2020-01" db="EMBL/GenBank/DDBJ databases">
        <authorList>
            <person name="Korhonen P.K.K."/>
            <person name="Guangxu M.G."/>
            <person name="Wang T.W."/>
            <person name="Stroehlein A.J.S."/>
            <person name="Young N.D."/>
            <person name="Ang C.-S.A."/>
            <person name="Fernando D.W.F."/>
            <person name="Lu H.L."/>
            <person name="Taylor S.T."/>
            <person name="Ehtesham M.E.M."/>
            <person name="Najaraj S.H.N."/>
            <person name="Harsha G.H.G."/>
            <person name="Madugundu A.M."/>
            <person name="Renuse S.R."/>
            <person name="Holt D.H."/>
            <person name="Pandey A.P."/>
            <person name="Papenfuss A.P."/>
            <person name="Gasser R.B.G."/>
            <person name="Fischer K.F."/>
        </authorList>
    </citation>
    <scope>NUCLEOTIDE SEQUENCE</scope>
    <source>
        <strain evidence="2">SSS_KF_BRIS2020</strain>
    </source>
</reference>
<evidence type="ECO:0000313" key="2">
    <source>
        <dbReference type="EMBL" id="KAF7490334.1"/>
    </source>
</evidence>
<reference evidence="4" key="1">
    <citation type="journal article" date="2020" name="PLoS Negl. Trop. Dis.">
        <title>High-quality nuclear genome for Sarcoptes scabiei-A critical resource for a neglected parasite.</title>
        <authorList>
            <person name="Korhonen P.K."/>
            <person name="Gasser R.B."/>
            <person name="Ma G."/>
            <person name="Wang T."/>
            <person name="Stroehlein A.J."/>
            <person name="Young N.D."/>
            <person name="Ang C.S."/>
            <person name="Fernando D.D."/>
            <person name="Lu H.C."/>
            <person name="Taylor S."/>
            <person name="Reynolds S.L."/>
            <person name="Mofiz E."/>
            <person name="Najaraj S.H."/>
            <person name="Gowda H."/>
            <person name="Madugundu A."/>
            <person name="Renuse S."/>
            <person name="Holt D."/>
            <person name="Pandey A."/>
            <person name="Papenfuss A.T."/>
            <person name="Fischer K."/>
        </authorList>
    </citation>
    <scope>NUCLEOTIDE SEQUENCE [LARGE SCALE GENOMIC DNA]</scope>
</reference>
<proteinExistence type="inferred from homology"/>